<sequence>MISLYKLHGNQRKLSSYKQEQWSNSELSTHHLSDISHQIDRQQLPCMETADSQHGIWAFFRKSYSERKPTREEALPKEMWKQRKEVRKEMLRDRN</sequence>
<accession>A0A0A0KM96</accession>
<reference evidence="1 2" key="1">
    <citation type="journal article" date="2009" name="Nat. Genet.">
        <title>The genome of the cucumber, Cucumis sativus L.</title>
        <authorList>
            <person name="Huang S."/>
            <person name="Li R."/>
            <person name="Zhang Z."/>
            <person name="Li L."/>
            <person name="Gu X."/>
            <person name="Fan W."/>
            <person name="Lucas W.J."/>
            <person name="Wang X."/>
            <person name="Xie B."/>
            <person name="Ni P."/>
            <person name="Ren Y."/>
            <person name="Zhu H."/>
            <person name="Li J."/>
            <person name="Lin K."/>
            <person name="Jin W."/>
            <person name="Fei Z."/>
            <person name="Li G."/>
            <person name="Staub J."/>
            <person name="Kilian A."/>
            <person name="van der Vossen E.A."/>
            <person name="Wu Y."/>
            <person name="Guo J."/>
            <person name="He J."/>
            <person name="Jia Z."/>
            <person name="Ren Y."/>
            <person name="Tian G."/>
            <person name="Lu Y."/>
            <person name="Ruan J."/>
            <person name="Qian W."/>
            <person name="Wang M."/>
            <person name="Huang Q."/>
            <person name="Li B."/>
            <person name="Xuan Z."/>
            <person name="Cao J."/>
            <person name="Asan"/>
            <person name="Wu Z."/>
            <person name="Zhang J."/>
            <person name="Cai Q."/>
            <person name="Bai Y."/>
            <person name="Zhao B."/>
            <person name="Han Y."/>
            <person name="Li Y."/>
            <person name="Li X."/>
            <person name="Wang S."/>
            <person name="Shi Q."/>
            <person name="Liu S."/>
            <person name="Cho W.K."/>
            <person name="Kim J.Y."/>
            <person name="Xu Y."/>
            <person name="Heller-Uszynska K."/>
            <person name="Miao H."/>
            <person name="Cheng Z."/>
            <person name="Zhang S."/>
            <person name="Wu J."/>
            <person name="Yang Y."/>
            <person name="Kang H."/>
            <person name="Li M."/>
            <person name="Liang H."/>
            <person name="Ren X."/>
            <person name="Shi Z."/>
            <person name="Wen M."/>
            <person name="Jian M."/>
            <person name="Yang H."/>
            <person name="Zhang G."/>
            <person name="Yang Z."/>
            <person name="Chen R."/>
            <person name="Liu S."/>
            <person name="Li J."/>
            <person name="Ma L."/>
            <person name="Liu H."/>
            <person name="Zhou Y."/>
            <person name="Zhao J."/>
            <person name="Fang X."/>
            <person name="Li G."/>
            <person name="Fang L."/>
            <person name="Li Y."/>
            <person name="Liu D."/>
            <person name="Zheng H."/>
            <person name="Zhang Y."/>
            <person name="Qin N."/>
            <person name="Li Z."/>
            <person name="Yang G."/>
            <person name="Yang S."/>
            <person name="Bolund L."/>
            <person name="Kristiansen K."/>
            <person name="Zheng H."/>
            <person name="Li S."/>
            <person name="Zhang X."/>
            <person name="Yang H."/>
            <person name="Wang J."/>
            <person name="Sun R."/>
            <person name="Zhang B."/>
            <person name="Jiang S."/>
            <person name="Wang J."/>
            <person name="Du Y."/>
            <person name="Li S."/>
        </authorList>
    </citation>
    <scope>NUCLEOTIDE SEQUENCE [LARGE SCALE GENOMIC DNA]</scope>
    <source>
        <strain evidence="2">cv. 9930</strain>
    </source>
</reference>
<proteinExistence type="predicted"/>
<dbReference type="Proteomes" id="UP000029981">
    <property type="component" value="Chromosome 5"/>
</dbReference>
<organism evidence="1 2">
    <name type="scientific">Cucumis sativus</name>
    <name type="common">Cucumber</name>
    <dbReference type="NCBI Taxonomy" id="3659"/>
    <lineage>
        <taxon>Eukaryota</taxon>
        <taxon>Viridiplantae</taxon>
        <taxon>Streptophyta</taxon>
        <taxon>Embryophyta</taxon>
        <taxon>Tracheophyta</taxon>
        <taxon>Spermatophyta</taxon>
        <taxon>Magnoliopsida</taxon>
        <taxon>eudicotyledons</taxon>
        <taxon>Gunneridae</taxon>
        <taxon>Pentapetalae</taxon>
        <taxon>rosids</taxon>
        <taxon>fabids</taxon>
        <taxon>Cucurbitales</taxon>
        <taxon>Cucurbitaceae</taxon>
        <taxon>Benincaseae</taxon>
        <taxon>Cucumis</taxon>
    </lineage>
</organism>
<evidence type="ECO:0000313" key="2">
    <source>
        <dbReference type="Proteomes" id="UP000029981"/>
    </source>
</evidence>
<reference evidence="1 2" key="2">
    <citation type="journal article" date="2009" name="PLoS ONE">
        <title>An integrated genetic and cytogenetic map of the cucumber genome.</title>
        <authorList>
            <person name="Ren Y."/>
            <person name="Zhang Z."/>
            <person name="Liu J."/>
            <person name="Staub J.E."/>
            <person name="Han Y."/>
            <person name="Cheng Z."/>
            <person name="Li X."/>
            <person name="Lu J."/>
            <person name="Miao H."/>
            <person name="Kang H."/>
            <person name="Xie B."/>
            <person name="Gu X."/>
            <person name="Wang X."/>
            <person name="Du Y."/>
            <person name="Jin W."/>
            <person name="Huang S."/>
        </authorList>
    </citation>
    <scope>NUCLEOTIDE SEQUENCE [LARGE SCALE GENOMIC DNA]</scope>
    <source>
        <strain evidence="2">cv. 9930</strain>
    </source>
</reference>
<dbReference type="AlphaFoldDB" id="A0A0A0KM96"/>
<dbReference type="EMBL" id="CM002926">
    <property type="protein sequence ID" value="KGN50785.1"/>
    <property type="molecule type" value="Genomic_DNA"/>
</dbReference>
<evidence type="ECO:0000313" key="1">
    <source>
        <dbReference type="EMBL" id="KGN50785.1"/>
    </source>
</evidence>
<reference evidence="1 2" key="4">
    <citation type="journal article" date="2011" name="BMC Genomics">
        <title>RNA-Seq improves annotation of protein-coding genes in the cucumber genome.</title>
        <authorList>
            <person name="Li Z."/>
            <person name="Zhang Z."/>
            <person name="Yan P."/>
            <person name="Huang S."/>
            <person name="Fei Z."/>
            <person name="Lin K."/>
        </authorList>
    </citation>
    <scope>NUCLEOTIDE SEQUENCE [LARGE SCALE GENOMIC DNA]</scope>
    <source>
        <strain evidence="2">cv. 9930</strain>
    </source>
</reference>
<dbReference type="Gramene" id="KGN50785">
    <property type="protein sequence ID" value="KGN50785"/>
    <property type="gene ID" value="Csa_5G262230"/>
</dbReference>
<keyword evidence="2" id="KW-1185">Reference proteome</keyword>
<protein>
    <submittedName>
        <fullName evidence="1">Uncharacterized protein</fullName>
    </submittedName>
</protein>
<gene>
    <name evidence="1" type="ORF">Csa_5G262230</name>
</gene>
<reference evidence="1 2" key="3">
    <citation type="journal article" date="2010" name="BMC Genomics">
        <title>Transcriptome sequencing and comparative analysis of cucumber flowers with different sex types.</title>
        <authorList>
            <person name="Guo S."/>
            <person name="Zheng Y."/>
            <person name="Joung J.G."/>
            <person name="Liu S."/>
            <person name="Zhang Z."/>
            <person name="Crasta O.R."/>
            <person name="Sobral B.W."/>
            <person name="Xu Y."/>
            <person name="Huang S."/>
            <person name="Fei Z."/>
        </authorList>
    </citation>
    <scope>NUCLEOTIDE SEQUENCE [LARGE SCALE GENOMIC DNA]</scope>
    <source>
        <strain evidence="2">cv. 9930</strain>
    </source>
</reference>
<name>A0A0A0KM96_CUCSA</name>